<dbReference type="AlphaFoldDB" id="A0A1H4BT62"/>
<proteinExistence type="predicted"/>
<evidence type="ECO:0008006" key="3">
    <source>
        <dbReference type="Google" id="ProtNLM"/>
    </source>
</evidence>
<sequence>MEQYRLLLAEVGAFLKAQGFSKKGNTCYIQKEGNFGLINFQKSISSTKHQVKFTINIGVASGFLLRAGINGFIISGKPSITDCHWKMRIGFLMPVKKDFWWEIDGVTPVGRMAEDIITNLQSLVIPEILRNISDKDLIEEWIQGRREGITEFQRYVYLTILLKFYQDERLARVIEELKSYSKGTSIEIAAIEHLKELDLLAKA</sequence>
<reference evidence="2" key="1">
    <citation type="submission" date="2016-10" db="EMBL/GenBank/DDBJ databases">
        <authorList>
            <person name="Varghese N."/>
            <person name="Submissions S."/>
        </authorList>
    </citation>
    <scope>NUCLEOTIDE SEQUENCE [LARGE SCALE GENOMIC DNA]</scope>
    <source>
        <strain evidence="2">DSM 23920</strain>
    </source>
</reference>
<keyword evidence="2" id="KW-1185">Reference proteome</keyword>
<evidence type="ECO:0000313" key="2">
    <source>
        <dbReference type="Proteomes" id="UP000199656"/>
    </source>
</evidence>
<dbReference type="Proteomes" id="UP000199656">
    <property type="component" value="Unassembled WGS sequence"/>
</dbReference>
<evidence type="ECO:0000313" key="1">
    <source>
        <dbReference type="EMBL" id="SEA51291.1"/>
    </source>
</evidence>
<name>A0A1H4BT62_9BACT</name>
<gene>
    <name evidence="1" type="ORF">SAMN05660909_02272</name>
</gene>
<protein>
    <recommendedName>
        <fullName evidence="3">DUF4304 domain-containing protein</fullName>
    </recommendedName>
</protein>
<dbReference type="EMBL" id="FNRL01000008">
    <property type="protein sequence ID" value="SEA51291.1"/>
    <property type="molecule type" value="Genomic_DNA"/>
</dbReference>
<accession>A0A1H4BT62</accession>
<dbReference type="Pfam" id="PF14137">
    <property type="entry name" value="DUF4304"/>
    <property type="match status" value="1"/>
</dbReference>
<dbReference type="InterPro" id="IPR025412">
    <property type="entry name" value="DUF4304"/>
</dbReference>
<organism evidence="1 2">
    <name type="scientific">Chitinophaga terrae</name>
    <name type="common">ex Kim and Jung 2007</name>
    <dbReference type="NCBI Taxonomy" id="408074"/>
    <lineage>
        <taxon>Bacteria</taxon>
        <taxon>Pseudomonadati</taxon>
        <taxon>Bacteroidota</taxon>
        <taxon>Chitinophagia</taxon>
        <taxon>Chitinophagales</taxon>
        <taxon>Chitinophagaceae</taxon>
        <taxon>Chitinophaga</taxon>
    </lineage>
</organism>
<dbReference type="RefSeq" id="WP_168927806.1">
    <property type="nucleotide sequence ID" value="NZ_BKAT01000011.1"/>
</dbReference>